<keyword evidence="3" id="KW-1185">Reference proteome</keyword>
<evidence type="ECO:0000256" key="1">
    <source>
        <dbReference type="SAM" id="MobiDB-lite"/>
    </source>
</evidence>
<feature type="compositionally biased region" description="Basic and acidic residues" evidence="1">
    <location>
        <begin position="25"/>
        <end position="42"/>
    </location>
</feature>
<reference evidence="2" key="1">
    <citation type="submission" date="2021-02" db="EMBL/GenBank/DDBJ databases">
        <authorList>
            <person name="Dougan E. K."/>
            <person name="Rhodes N."/>
            <person name="Thang M."/>
            <person name="Chan C."/>
        </authorList>
    </citation>
    <scope>NUCLEOTIDE SEQUENCE</scope>
</reference>
<evidence type="ECO:0000313" key="2">
    <source>
        <dbReference type="EMBL" id="CAE8617683.1"/>
    </source>
</evidence>
<comment type="caution">
    <text evidence="2">The sequence shown here is derived from an EMBL/GenBank/DDBJ whole genome shotgun (WGS) entry which is preliminary data.</text>
</comment>
<gene>
    <name evidence="2" type="ORF">PGLA1383_LOCUS35345</name>
</gene>
<dbReference type="AlphaFoldDB" id="A0A813FUY0"/>
<evidence type="ECO:0000313" key="3">
    <source>
        <dbReference type="Proteomes" id="UP000654075"/>
    </source>
</evidence>
<dbReference type="Proteomes" id="UP000654075">
    <property type="component" value="Unassembled WGS sequence"/>
</dbReference>
<organism evidence="2 3">
    <name type="scientific">Polarella glacialis</name>
    <name type="common">Dinoflagellate</name>
    <dbReference type="NCBI Taxonomy" id="89957"/>
    <lineage>
        <taxon>Eukaryota</taxon>
        <taxon>Sar</taxon>
        <taxon>Alveolata</taxon>
        <taxon>Dinophyceae</taxon>
        <taxon>Suessiales</taxon>
        <taxon>Suessiaceae</taxon>
        <taxon>Polarella</taxon>
    </lineage>
</organism>
<sequence length="116" mass="12535">MTREASSRPSAGSILGRPFVQAEIKRMLAENKSDVGSEDPRSKAPPMSARIDSSRDDRDSRVRPLGDHNPRDGRGRAPSIGRAPMSARAPSPHKGAAMEVLKPSRAPSPAQRMTPR</sequence>
<feature type="compositionally biased region" description="Basic and acidic residues" evidence="1">
    <location>
        <begin position="52"/>
        <end position="75"/>
    </location>
</feature>
<proteinExistence type="predicted"/>
<dbReference type="EMBL" id="CAJNNV010026251">
    <property type="protein sequence ID" value="CAE8617683.1"/>
    <property type="molecule type" value="Genomic_DNA"/>
</dbReference>
<accession>A0A813FUY0</accession>
<feature type="region of interest" description="Disordered" evidence="1">
    <location>
        <begin position="25"/>
        <end position="116"/>
    </location>
</feature>
<name>A0A813FUY0_POLGL</name>
<protein>
    <submittedName>
        <fullName evidence="2">Uncharacterized protein</fullName>
    </submittedName>
</protein>